<accession>A0A316VID7</accession>
<dbReference type="InParanoid" id="A0A316VID7"/>
<dbReference type="Proteomes" id="UP000245771">
    <property type="component" value="Unassembled WGS sequence"/>
</dbReference>
<protein>
    <submittedName>
        <fullName evidence="1">Uncharacterized protein</fullName>
    </submittedName>
</protein>
<keyword evidence="2" id="KW-1185">Reference proteome</keyword>
<name>A0A316VID7_9BASI</name>
<dbReference type="RefSeq" id="XP_025357110.1">
    <property type="nucleotide sequence ID" value="XM_025500642.1"/>
</dbReference>
<dbReference type="EMBL" id="KZ819602">
    <property type="protein sequence ID" value="PWN36808.1"/>
    <property type="molecule type" value="Genomic_DNA"/>
</dbReference>
<dbReference type="AlphaFoldDB" id="A0A316VID7"/>
<evidence type="ECO:0000313" key="1">
    <source>
        <dbReference type="EMBL" id="PWN36808.1"/>
    </source>
</evidence>
<sequence length="375" mass="41687">MANLLDLPFELHCEITNQLPLAARIIYQTQICKHLRIVFAGRFTLPQPSSFRLVEWRRASSEVAKFLQRDEQQKLEGEGETLKAVTGEYMQVPTSKKSIWDTSPSSTPKPAPAKLRVPFQNSDEVSALAGITSQKHGYGLAALSATGPSDFLSIDGNILDSLPHADHSDVDLFARCLKLLGRLNDNRRNIPDQQPWLATPLLAIPIRVLSLLSRTGFKVASLIYLLQNVPALHSVETILMTSAGNAELILWSLFQPSRQAFQWPHTVSPVVDINADEERIPLEASTCSETQAIVVPGPFAPRGQGLRSGFKCLCFHPAHQNISDGDSKTQLQFTTEKAFHVIFHDWYDEAEAEGTQDMLHYSDITCNACKQTIVF</sequence>
<dbReference type="OrthoDB" id="10539830at2759"/>
<proteinExistence type="predicted"/>
<organism evidence="1 2">
    <name type="scientific">Meira miltonrushii</name>
    <dbReference type="NCBI Taxonomy" id="1280837"/>
    <lineage>
        <taxon>Eukaryota</taxon>
        <taxon>Fungi</taxon>
        <taxon>Dikarya</taxon>
        <taxon>Basidiomycota</taxon>
        <taxon>Ustilaginomycotina</taxon>
        <taxon>Exobasidiomycetes</taxon>
        <taxon>Exobasidiales</taxon>
        <taxon>Brachybasidiaceae</taxon>
        <taxon>Meira</taxon>
    </lineage>
</organism>
<dbReference type="GeneID" id="37022423"/>
<gene>
    <name evidence="1" type="ORF">FA14DRAFT_176114</name>
</gene>
<reference evidence="1 2" key="1">
    <citation type="journal article" date="2018" name="Mol. Biol. Evol.">
        <title>Broad Genomic Sampling Reveals a Smut Pathogenic Ancestry of the Fungal Clade Ustilaginomycotina.</title>
        <authorList>
            <person name="Kijpornyongpan T."/>
            <person name="Mondo S.J."/>
            <person name="Barry K."/>
            <person name="Sandor L."/>
            <person name="Lee J."/>
            <person name="Lipzen A."/>
            <person name="Pangilinan J."/>
            <person name="LaButti K."/>
            <person name="Hainaut M."/>
            <person name="Henrissat B."/>
            <person name="Grigoriev I.V."/>
            <person name="Spatafora J.W."/>
            <person name="Aime M.C."/>
        </authorList>
    </citation>
    <scope>NUCLEOTIDE SEQUENCE [LARGE SCALE GENOMIC DNA]</scope>
    <source>
        <strain evidence="1 2">MCA 3882</strain>
    </source>
</reference>
<evidence type="ECO:0000313" key="2">
    <source>
        <dbReference type="Proteomes" id="UP000245771"/>
    </source>
</evidence>